<evidence type="ECO:0000313" key="2">
    <source>
        <dbReference type="EMBL" id="KAK1849665.1"/>
    </source>
</evidence>
<name>A0AAD9ALN2_9PEZI</name>
<accession>A0AAD9ALN2</accession>
<organism evidence="2 3">
    <name type="scientific">Colletotrichum chrysophilum</name>
    <dbReference type="NCBI Taxonomy" id="1836956"/>
    <lineage>
        <taxon>Eukaryota</taxon>
        <taxon>Fungi</taxon>
        <taxon>Dikarya</taxon>
        <taxon>Ascomycota</taxon>
        <taxon>Pezizomycotina</taxon>
        <taxon>Sordariomycetes</taxon>
        <taxon>Hypocreomycetidae</taxon>
        <taxon>Glomerellales</taxon>
        <taxon>Glomerellaceae</taxon>
        <taxon>Colletotrichum</taxon>
        <taxon>Colletotrichum gloeosporioides species complex</taxon>
    </lineage>
</organism>
<evidence type="ECO:0000256" key="1">
    <source>
        <dbReference type="SAM" id="MobiDB-lite"/>
    </source>
</evidence>
<gene>
    <name evidence="2" type="ORF">CCHR01_07720</name>
</gene>
<keyword evidence="3" id="KW-1185">Reference proteome</keyword>
<feature type="region of interest" description="Disordered" evidence="1">
    <location>
        <begin position="12"/>
        <end position="31"/>
    </location>
</feature>
<sequence length="76" mass="8448">MSVIRNMNWEYEYEPGSDSDPEDDFSHNKTARKMKKAAGLATARGATGIGKGLRDYLTRGMMRTLYGMISTNVPSV</sequence>
<evidence type="ECO:0000313" key="3">
    <source>
        <dbReference type="Proteomes" id="UP001243330"/>
    </source>
</evidence>
<feature type="compositionally biased region" description="Acidic residues" evidence="1">
    <location>
        <begin position="12"/>
        <end position="23"/>
    </location>
</feature>
<dbReference type="Proteomes" id="UP001243330">
    <property type="component" value="Unassembled WGS sequence"/>
</dbReference>
<dbReference type="AlphaFoldDB" id="A0AAD9ALN2"/>
<proteinExistence type="predicted"/>
<reference evidence="2" key="1">
    <citation type="submission" date="2023-01" db="EMBL/GenBank/DDBJ databases">
        <title>Colletotrichum chrysophilum M932 genome sequence.</title>
        <authorList>
            <person name="Baroncelli R."/>
        </authorList>
    </citation>
    <scope>NUCLEOTIDE SEQUENCE</scope>
    <source>
        <strain evidence="2">M932</strain>
    </source>
</reference>
<protein>
    <submittedName>
        <fullName evidence="2">Uncharacterized protein</fullName>
    </submittedName>
</protein>
<dbReference type="EMBL" id="JAQOWY010000138">
    <property type="protein sequence ID" value="KAK1849665.1"/>
    <property type="molecule type" value="Genomic_DNA"/>
</dbReference>
<comment type="caution">
    <text evidence="2">The sequence shown here is derived from an EMBL/GenBank/DDBJ whole genome shotgun (WGS) entry which is preliminary data.</text>
</comment>